<evidence type="ECO:0000313" key="11">
    <source>
        <dbReference type="Proteomes" id="UP000186341"/>
    </source>
</evidence>
<dbReference type="InterPro" id="IPR009060">
    <property type="entry name" value="UBA-like_sf"/>
</dbReference>
<dbReference type="Pfam" id="PF25025">
    <property type="entry name" value="EF-Ts_N"/>
    <property type="match status" value="1"/>
</dbReference>
<keyword evidence="3 6" id="KW-0251">Elongation factor</keyword>
<keyword evidence="4 6" id="KW-0648">Protein biosynthesis</keyword>
<dbReference type="RefSeq" id="WP_075818534.1">
    <property type="nucleotide sequence ID" value="NZ_CAJUTZ010000059.1"/>
</dbReference>
<accession>A0A1U7NHA2</accession>
<dbReference type="GeneID" id="82202352"/>
<evidence type="ECO:0000256" key="7">
    <source>
        <dbReference type="RuleBase" id="RU000642"/>
    </source>
</evidence>
<dbReference type="AlphaFoldDB" id="A0A1U7NHA2"/>
<evidence type="ECO:0000259" key="9">
    <source>
        <dbReference type="Pfam" id="PF00889"/>
    </source>
</evidence>
<dbReference type="Gene3D" id="3.30.479.20">
    <property type="entry name" value="Elongation factor Ts, dimerisation domain"/>
    <property type="match status" value="2"/>
</dbReference>
<comment type="similarity">
    <text evidence="1 6 7">Belongs to the EF-Ts family.</text>
</comment>
<dbReference type="PANTHER" id="PTHR11741">
    <property type="entry name" value="ELONGATION FACTOR TS"/>
    <property type="match status" value="1"/>
</dbReference>
<dbReference type="Gene3D" id="1.10.286.20">
    <property type="match status" value="1"/>
</dbReference>
<reference evidence="10 11" key="1">
    <citation type="submission" date="2016-11" db="EMBL/GenBank/DDBJ databases">
        <title>Description of two novel members of the family Erysipelotrichaceae: Ileibacterium lipovorans gen. nov., sp. nov. and Dubosiella newyorkensis, gen. nov., sp. nov.</title>
        <authorList>
            <person name="Cox L.M."/>
            <person name="Sohn J."/>
            <person name="Tyrrell K.L."/>
            <person name="Citron D.M."/>
            <person name="Lawson P.A."/>
            <person name="Patel N.B."/>
            <person name="Iizumi T."/>
            <person name="Perez-Perez G.I."/>
            <person name="Goldstein E.J."/>
            <person name="Blaser M.J."/>
        </authorList>
    </citation>
    <scope>NUCLEOTIDE SEQUENCE [LARGE SCALE GENOMIC DNA]</scope>
    <source>
        <strain evidence="10 11">NYU-BL-A3</strain>
    </source>
</reference>
<organism evidence="10 11">
    <name type="scientific">Ileibacterium valens</name>
    <dbReference type="NCBI Taxonomy" id="1862668"/>
    <lineage>
        <taxon>Bacteria</taxon>
        <taxon>Bacillati</taxon>
        <taxon>Bacillota</taxon>
        <taxon>Erysipelotrichia</taxon>
        <taxon>Erysipelotrichales</taxon>
        <taxon>Erysipelotrichaceae</taxon>
        <taxon>Ileibacterium</taxon>
    </lineage>
</organism>
<dbReference type="InterPro" id="IPR001816">
    <property type="entry name" value="Transl_elong_EFTs/EF1B"/>
</dbReference>
<dbReference type="FunFam" id="1.10.8.10:FF:000001">
    <property type="entry name" value="Elongation factor Ts"/>
    <property type="match status" value="1"/>
</dbReference>
<dbReference type="CDD" id="cd14275">
    <property type="entry name" value="UBA_EF-Ts"/>
    <property type="match status" value="1"/>
</dbReference>
<dbReference type="Gene3D" id="1.10.8.10">
    <property type="entry name" value="DNA helicase RuvA subunit, C-terminal domain"/>
    <property type="match status" value="1"/>
</dbReference>
<dbReference type="EMBL" id="MPJW01000092">
    <property type="protein sequence ID" value="OLU41028.1"/>
    <property type="molecule type" value="Genomic_DNA"/>
</dbReference>
<protein>
    <recommendedName>
        <fullName evidence="2 6">Elongation factor Ts</fullName>
        <shortName evidence="6">EF-Ts</shortName>
    </recommendedName>
</protein>
<comment type="subcellular location">
    <subcellularLocation>
        <location evidence="6 8">Cytoplasm</location>
    </subcellularLocation>
</comment>
<dbReference type="Proteomes" id="UP000186341">
    <property type="component" value="Unassembled WGS sequence"/>
</dbReference>
<evidence type="ECO:0000256" key="4">
    <source>
        <dbReference type="ARBA" id="ARBA00022917"/>
    </source>
</evidence>
<evidence type="ECO:0000256" key="8">
    <source>
        <dbReference type="RuleBase" id="RU000643"/>
    </source>
</evidence>
<comment type="caution">
    <text evidence="10">The sequence shown here is derived from an EMBL/GenBank/DDBJ whole genome shotgun (WGS) entry which is preliminary data.</text>
</comment>
<dbReference type="InterPro" id="IPR036402">
    <property type="entry name" value="EF-Ts_dimer_sf"/>
</dbReference>
<comment type="function">
    <text evidence="5 6 7">Associates with the EF-Tu.GDP complex and induces the exchange of GDP to GTP. It remains bound to the aminoacyl-tRNA.EF-Tu.GTP complex up to the GTP hydrolysis stage on the ribosome.</text>
</comment>
<feature type="domain" description="Translation elongation factor EFTs/EF1B dimerisation" evidence="9">
    <location>
        <begin position="70"/>
        <end position="276"/>
    </location>
</feature>
<dbReference type="GO" id="GO:0005737">
    <property type="term" value="C:cytoplasm"/>
    <property type="evidence" value="ECO:0007669"/>
    <property type="project" value="UniProtKB-SubCell"/>
</dbReference>
<keyword evidence="6" id="KW-0963">Cytoplasm</keyword>
<name>A0A1U7NHA2_9FIRM</name>
<dbReference type="HAMAP" id="MF_00050">
    <property type="entry name" value="EF_Ts"/>
    <property type="match status" value="1"/>
</dbReference>
<evidence type="ECO:0000256" key="6">
    <source>
        <dbReference type="HAMAP-Rule" id="MF_00050"/>
    </source>
</evidence>
<evidence type="ECO:0000256" key="5">
    <source>
        <dbReference type="ARBA" id="ARBA00025453"/>
    </source>
</evidence>
<dbReference type="SUPFAM" id="SSF46934">
    <property type="entry name" value="UBA-like"/>
    <property type="match status" value="1"/>
</dbReference>
<dbReference type="NCBIfam" id="TIGR00116">
    <property type="entry name" value="tsf"/>
    <property type="match status" value="1"/>
</dbReference>
<dbReference type="InterPro" id="IPR014039">
    <property type="entry name" value="Transl_elong_EFTs/EF1B_dimer"/>
</dbReference>
<evidence type="ECO:0000256" key="1">
    <source>
        <dbReference type="ARBA" id="ARBA00005532"/>
    </source>
</evidence>
<proteinExistence type="inferred from homology"/>
<dbReference type="PANTHER" id="PTHR11741:SF0">
    <property type="entry name" value="ELONGATION FACTOR TS, MITOCHONDRIAL"/>
    <property type="match status" value="1"/>
</dbReference>
<dbReference type="Pfam" id="PF00889">
    <property type="entry name" value="EF_TS"/>
    <property type="match status" value="1"/>
</dbReference>
<dbReference type="InterPro" id="IPR018101">
    <property type="entry name" value="Transl_elong_Ts_CS"/>
</dbReference>
<dbReference type="GO" id="GO:0003746">
    <property type="term" value="F:translation elongation factor activity"/>
    <property type="evidence" value="ECO:0007669"/>
    <property type="project" value="UniProtKB-UniRule"/>
</dbReference>
<dbReference type="SUPFAM" id="SSF54713">
    <property type="entry name" value="Elongation factor Ts (EF-Ts), dimerisation domain"/>
    <property type="match status" value="2"/>
</dbReference>
<sequence length="297" mass="32625">MAISAKQVKELREKTGAGMMDCKKALTETDGDMAKAVDWLREKGKAKAEKKANRVAAEGLTRVATNGNKAVIYEVNSETDFVAKNEQFLSLLDTMKDAFLTNDVVTVEDALVLETPQGTINDLLVDATATIGEKITLRRLAVVTKTDEQQFGTYMHNGGAISALVVMEGATDEIAKNMAMQVASMRPTYVSQADVPAEVVEHETEVQKQIMAADPKLEGKPEKVLEGILKGKVSKHFQDECLMDQEYFLEPKKKVSAFLKEHKCSVVEFIRYQAGEGLEKREDDFAAEVAAQMAAAK</sequence>
<keyword evidence="11" id="KW-1185">Reference proteome</keyword>
<dbReference type="PROSITE" id="PS01127">
    <property type="entry name" value="EF_TS_2"/>
    <property type="match status" value="1"/>
</dbReference>
<evidence type="ECO:0000256" key="3">
    <source>
        <dbReference type="ARBA" id="ARBA00022768"/>
    </source>
</evidence>
<dbReference type="PROSITE" id="PS01126">
    <property type="entry name" value="EF_TS_1"/>
    <property type="match status" value="1"/>
</dbReference>
<feature type="region of interest" description="Involved in Mg(2+) ion dislocation from EF-Tu" evidence="6">
    <location>
        <begin position="79"/>
        <end position="82"/>
    </location>
</feature>
<gene>
    <name evidence="6" type="primary">tsf</name>
    <name evidence="10" type="ORF">BO222_03865</name>
</gene>
<evidence type="ECO:0000256" key="2">
    <source>
        <dbReference type="ARBA" id="ARBA00016956"/>
    </source>
</evidence>
<dbReference type="OrthoDB" id="9808348at2"/>
<evidence type="ECO:0000313" key="10">
    <source>
        <dbReference type="EMBL" id="OLU41028.1"/>
    </source>
</evidence>